<dbReference type="AlphaFoldDB" id="A0A1T0CI47"/>
<dbReference type="SUPFAM" id="SSF52964">
    <property type="entry name" value="TolB, N-terminal domain"/>
    <property type="match status" value="1"/>
</dbReference>
<feature type="signal peptide" evidence="2">
    <location>
        <begin position="1"/>
        <end position="39"/>
    </location>
</feature>
<keyword evidence="2" id="KW-0732">Signal</keyword>
<evidence type="ECO:0000256" key="2">
    <source>
        <dbReference type="SAM" id="SignalP"/>
    </source>
</evidence>
<proteinExistence type="inferred from homology"/>
<feature type="domain" description="TolB N-terminal" evidence="3">
    <location>
        <begin position="55"/>
        <end position="138"/>
    </location>
</feature>
<dbReference type="STRING" id="90241.B0682_02185"/>
<dbReference type="Gene3D" id="3.40.50.10070">
    <property type="entry name" value="TolB, N-terminal domain"/>
    <property type="match status" value="1"/>
</dbReference>
<dbReference type="InterPro" id="IPR011042">
    <property type="entry name" value="6-blade_b-propeller_TolB-like"/>
</dbReference>
<dbReference type="InterPro" id="IPR007195">
    <property type="entry name" value="TolB_N"/>
</dbReference>
<name>A0A1T0CI47_9GAMM</name>
<evidence type="ECO:0000259" key="3">
    <source>
        <dbReference type="Pfam" id="PF04052"/>
    </source>
</evidence>
<evidence type="ECO:0000256" key="1">
    <source>
        <dbReference type="ARBA" id="ARBA00009820"/>
    </source>
</evidence>
<dbReference type="Proteomes" id="UP000191094">
    <property type="component" value="Unassembled WGS sequence"/>
</dbReference>
<reference evidence="4 5" key="1">
    <citation type="submission" date="2017-02" db="EMBL/GenBank/DDBJ databases">
        <title>Draft genome sequence of Moraxella lincolnii CCUG 9405T type strain.</title>
        <authorList>
            <person name="Salva-Serra F."/>
            <person name="Engstrom-Jakobsson H."/>
            <person name="Thorell K."/>
            <person name="Jaen-Luchoro D."/>
            <person name="Gonzales-Siles L."/>
            <person name="Karlsson R."/>
            <person name="Yazdan S."/>
            <person name="Boulund F."/>
            <person name="Johnning A."/>
            <person name="Engstrand L."/>
            <person name="Kristiansson E."/>
            <person name="Moore E."/>
        </authorList>
    </citation>
    <scope>NUCLEOTIDE SEQUENCE [LARGE SCALE GENOMIC DNA]</scope>
    <source>
        <strain evidence="4 5">CCUG 9405</strain>
    </source>
</reference>
<accession>A0A1T0CI47</accession>
<dbReference type="Gene3D" id="2.120.10.30">
    <property type="entry name" value="TolB, C-terminal domain"/>
    <property type="match status" value="1"/>
</dbReference>
<organism evidence="4 5">
    <name type="scientific">Lwoffella lincolnii</name>
    <dbReference type="NCBI Taxonomy" id="90241"/>
    <lineage>
        <taxon>Bacteria</taxon>
        <taxon>Pseudomonadati</taxon>
        <taxon>Pseudomonadota</taxon>
        <taxon>Gammaproteobacteria</taxon>
        <taxon>Moraxellales</taxon>
        <taxon>Moraxellaceae</taxon>
        <taxon>Lwoffella</taxon>
    </lineage>
</organism>
<evidence type="ECO:0000313" key="4">
    <source>
        <dbReference type="EMBL" id="OOS21949.1"/>
    </source>
</evidence>
<dbReference type="GO" id="GO:0015031">
    <property type="term" value="P:protein transport"/>
    <property type="evidence" value="ECO:0007669"/>
    <property type="project" value="InterPro"/>
</dbReference>
<dbReference type="InterPro" id="IPR011659">
    <property type="entry name" value="WD40"/>
</dbReference>
<feature type="chain" id="PRO_5012729923" evidence="2">
    <location>
        <begin position="40"/>
        <end position="445"/>
    </location>
</feature>
<dbReference type="EMBL" id="MUYT01000004">
    <property type="protein sequence ID" value="OOS21949.1"/>
    <property type="molecule type" value="Genomic_DNA"/>
</dbReference>
<comment type="caution">
    <text evidence="4">The sequence shown here is derived from an EMBL/GenBank/DDBJ whole genome shotgun (WGS) entry which is preliminary data.</text>
</comment>
<dbReference type="Pfam" id="PF07676">
    <property type="entry name" value="PD40"/>
    <property type="match status" value="5"/>
</dbReference>
<gene>
    <name evidence="4" type="ORF">B0682_02185</name>
</gene>
<sequence>MKPTHRPLHQSKLYQSKHHMLASSLCVALTIAIMPTAQAVDTDIEIEFVAPKQNSQVAFVPFANDGVISPIVIKELNSSELNVTSQNLPQMPHSSTDLSATLSQWQQLGIPYLVVGSTHSQAGKLVIEYEVIDVMSGRVLEGKQRTQVSNNTSSRNLAGLVVADKIYSLITGKESDFTGRIAYIEEQGSGENKLSKLKIIDATGENAHTLTQVKGSIFSPTWSSDGRTLAYAVQRPKGLPVIYVQNADGGGARLVTPYKGNNLSPSFSPDGSQLLFSSSFQGNADIYLLQLGTGSVQRLVSLPSNEIQPSFAPDGRSFVFVSDQLGVNRPQIYRYTFGSGQISRVSKVGNYATTPSISPDGNHIAFLNGRSVAIMNSGSGAMIANLGNTGIDEAASFSPSGNRVVFASKQGNHGVINIRSLTGGQSFSKTANGVIRSPVWSKSAK</sequence>
<keyword evidence="5" id="KW-1185">Reference proteome</keyword>
<dbReference type="Pfam" id="PF04052">
    <property type="entry name" value="TolB_N"/>
    <property type="match status" value="1"/>
</dbReference>
<dbReference type="PANTHER" id="PTHR36842">
    <property type="entry name" value="PROTEIN TOLB HOMOLOG"/>
    <property type="match status" value="1"/>
</dbReference>
<comment type="similarity">
    <text evidence="1">Belongs to the TolB family.</text>
</comment>
<dbReference type="SUPFAM" id="SSF69304">
    <property type="entry name" value="Tricorn protease N-terminal domain"/>
    <property type="match status" value="1"/>
</dbReference>
<evidence type="ECO:0000313" key="5">
    <source>
        <dbReference type="Proteomes" id="UP000191094"/>
    </source>
</evidence>
<protein>
    <submittedName>
        <fullName evidence="4">Translocation protein TolB</fullName>
    </submittedName>
</protein>
<dbReference type="GO" id="GO:0042597">
    <property type="term" value="C:periplasmic space"/>
    <property type="evidence" value="ECO:0007669"/>
    <property type="project" value="InterPro"/>
</dbReference>
<dbReference type="PANTHER" id="PTHR36842:SF1">
    <property type="entry name" value="PROTEIN TOLB"/>
    <property type="match status" value="1"/>
</dbReference>